<keyword evidence="3" id="KW-1185">Reference proteome</keyword>
<proteinExistence type="predicted"/>
<dbReference type="InterPro" id="IPR024775">
    <property type="entry name" value="DinB-like"/>
</dbReference>
<evidence type="ECO:0000313" key="2">
    <source>
        <dbReference type="EMBL" id="MFD1040374.1"/>
    </source>
</evidence>
<sequence length="96" mass="10915">MKINKQARDELLAEVEGISDRKLNKKPAAEKWSIKQVLEHLYLIEDAFTKMIQEQLDTGDVVNAKEKPIELTVNRSSKVDAPAFLLPSEEFASMRS</sequence>
<protein>
    <submittedName>
        <fullName evidence="2">DinB family protein</fullName>
    </submittedName>
</protein>
<evidence type="ECO:0000259" key="1">
    <source>
        <dbReference type="Pfam" id="PF12867"/>
    </source>
</evidence>
<dbReference type="EMBL" id="JBHTKJ010000069">
    <property type="protein sequence ID" value="MFD1040374.1"/>
    <property type="molecule type" value="Genomic_DNA"/>
</dbReference>
<dbReference type="SUPFAM" id="SSF109854">
    <property type="entry name" value="DinB/YfiT-like putative metalloenzymes"/>
    <property type="match status" value="1"/>
</dbReference>
<dbReference type="Pfam" id="PF12867">
    <property type="entry name" value="DinB_2"/>
    <property type="match status" value="1"/>
</dbReference>
<dbReference type="Proteomes" id="UP001597040">
    <property type="component" value="Unassembled WGS sequence"/>
</dbReference>
<name>A0ABW3LTK1_9BACI</name>
<dbReference type="Gene3D" id="1.20.120.450">
    <property type="entry name" value="dinb family like domain"/>
    <property type="match status" value="1"/>
</dbReference>
<gene>
    <name evidence="2" type="ORF">ACFQ3N_18520</name>
</gene>
<dbReference type="RefSeq" id="WP_390364398.1">
    <property type="nucleotide sequence ID" value="NZ_JBHTKJ010000069.1"/>
</dbReference>
<dbReference type="InterPro" id="IPR034660">
    <property type="entry name" value="DinB/YfiT-like"/>
</dbReference>
<reference evidence="3" key="1">
    <citation type="journal article" date="2019" name="Int. J. Syst. Evol. Microbiol.">
        <title>The Global Catalogue of Microorganisms (GCM) 10K type strain sequencing project: providing services to taxonomists for standard genome sequencing and annotation.</title>
        <authorList>
            <consortium name="The Broad Institute Genomics Platform"/>
            <consortium name="The Broad Institute Genome Sequencing Center for Infectious Disease"/>
            <person name="Wu L."/>
            <person name="Ma J."/>
        </authorList>
    </citation>
    <scope>NUCLEOTIDE SEQUENCE [LARGE SCALE GENOMIC DNA]</scope>
    <source>
        <strain evidence="3">CCUG 56754</strain>
    </source>
</reference>
<organism evidence="2 3">
    <name type="scientific">Virgibacillus byunsanensis</name>
    <dbReference type="NCBI Taxonomy" id="570945"/>
    <lineage>
        <taxon>Bacteria</taxon>
        <taxon>Bacillati</taxon>
        <taxon>Bacillota</taxon>
        <taxon>Bacilli</taxon>
        <taxon>Bacillales</taxon>
        <taxon>Bacillaceae</taxon>
        <taxon>Virgibacillus</taxon>
    </lineage>
</organism>
<feature type="domain" description="DinB-like" evidence="1">
    <location>
        <begin position="5"/>
        <end position="58"/>
    </location>
</feature>
<evidence type="ECO:0000313" key="3">
    <source>
        <dbReference type="Proteomes" id="UP001597040"/>
    </source>
</evidence>
<accession>A0ABW3LTK1</accession>
<comment type="caution">
    <text evidence="2">The sequence shown here is derived from an EMBL/GenBank/DDBJ whole genome shotgun (WGS) entry which is preliminary data.</text>
</comment>